<dbReference type="EMBL" id="JANBPK010001482">
    <property type="protein sequence ID" value="KAJ2922619.1"/>
    <property type="molecule type" value="Genomic_DNA"/>
</dbReference>
<protein>
    <recommendedName>
        <fullName evidence="7">Galactose mutarotase-like protein</fullName>
    </recommendedName>
</protein>
<dbReference type="GO" id="GO:0004034">
    <property type="term" value="F:aldose 1-epimerase activity"/>
    <property type="evidence" value="ECO:0007669"/>
    <property type="project" value="TreeGrafter"/>
</dbReference>
<reference evidence="5" key="1">
    <citation type="submission" date="2022-06" db="EMBL/GenBank/DDBJ databases">
        <title>Genome Sequence of Candolleomyces eurysporus.</title>
        <authorList>
            <person name="Buettner E."/>
        </authorList>
    </citation>
    <scope>NUCLEOTIDE SEQUENCE</scope>
    <source>
        <strain evidence="5">VTCC 930004</strain>
    </source>
</reference>
<dbReference type="InterPro" id="IPR011013">
    <property type="entry name" value="Gal_mutarotase_sf_dom"/>
</dbReference>
<evidence type="ECO:0000256" key="1">
    <source>
        <dbReference type="ARBA" id="ARBA00006206"/>
    </source>
</evidence>
<sequence>MVYKIFFTLLLSFQLARFTSGVAAAPSPPPQNKDWPFDVTELRAPDGSITAKFVSIGATLTELWVKDKYGKARDVVLGYDDPKQLWTDPAHPVFNAIVGRYANRLKNGTFSIPISRNPTPGAPNVFQIPTNAHNGQVTLHGGIIGWDRRNWTIERKSRTSVTYKHIDAGHENWPGTVTAYATHTVENGGVLKTVVRATATEKTPIMLTQHVYWNLDAFQDATVDTVLDTHHLQITSSRVLDVDSNMIPTGKFINVSNTAFDFRRAQTIGARWDATAVLCGEGCQGYDSEWIHDDQKSGRTSLWSDASGIRVDITSNQPAVQVYTSNWMNTVRKTHHGGAEKSYGKWSAVALEQQGYVAAVNTPEWGVDQISAALLTELNVYMIDPKVLKGCDCQGRQKKARIPLSREYYQHCGQTISVNAPEDISHFGKVGPKLKVNFQNLRCGGLIASTRQRPRSDAKVEDVLEEIASYESWDQ</sequence>
<evidence type="ECO:0000313" key="5">
    <source>
        <dbReference type="EMBL" id="KAJ2922619.1"/>
    </source>
</evidence>
<evidence type="ECO:0000256" key="4">
    <source>
        <dbReference type="SAM" id="SignalP"/>
    </source>
</evidence>
<keyword evidence="6" id="KW-1185">Reference proteome</keyword>
<dbReference type="GO" id="GO:0033499">
    <property type="term" value="P:galactose catabolic process via UDP-galactose, Leloir pathway"/>
    <property type="evidence" value="ECO:0007669"/>
    <property type="project" value="TreeGrafter"/>
</dbReference>
<dbReference type="GO" id="GO:0030246">
    <property type="term" value="F:carbohydrate binding"/>
    <property type="evidence" value="ECO:0007669"/>
    <property type="project" value="InterPro"/>
</dbReference>
<evidence type="ECO:0008006" key="7">
    <source>
        <dbReference type="Google" id="ProtNLM"/>
    </source>
</evidence>
<dbReference type="OrthoDB" id="274691at2759"/>
<gene>
    <name evidence="5" type="ORF">H1R20_g14487</name>
</gene>
<dbReference type="Gene3D" id="2.70.98.10">
    <property type="match status" value="1"/>
</dbReference>
<dbReference type="InterPro" id="IPR047215">
    <property type="entry name" value="Galactose_mutarotase-like"/>
</dbReference>
<evidence type="ECO:0000256" key="3">
    <source>
        <dbReference type="ARBA" id="ARBA00023277"/>
    </source>
</evidence>
<dbReference type="CDD" id="cd09019">
    <property type="entry name" value="galactose_mutarotase_like"/>
    <property type="match status" value="1"/>
</dbReference>
<feature type="signal peptide" evidence="4">
    <location>
        <begin position="1"/>
        <end position="24"/>
    </location>
</feature>
<dbReference type="Proteomes" id="UP001140091">
    <property type="component" value="Unassembled WGS sequence"/>
</dbReference>
<name>A0A9W8IXQ0_9AGAR</name>
<dbReference type="SUPFAM" id="SSF74650">
    <property type="entry name" value="Galactose mutarotase-like"/>
    <property type="match status" value="1"/>
</dbReference>
<organism evidence="5 6">
    <name type="scientific">Candolleomyces eurysporus</name>
    <dbReference type="NCBI Taxonomy" id="2828524"/>
    <lineage>
        <taxon>Eukaryota</taxon>
        <taxon>Fungi</taxon>
        <taxon>Dikarya</taxon>
        <taxon>Basidiomycota</taxon>
        <taxon>Agaricomycotina</taxon>
        <taxon>Agaricomycetes</taxon>
        <taxon>Agaricomycetidae</taxon>
        <taxon>Agaricales</taxon>
        <taxon>Agaricineae</taxon>
        <taxon>Psathyrellaceae</taxon>
        <taxon>Candolleomyces</taxon>
    </lineage>
</organism>
<keyword evidence="2" id="KW-0413">Isomerase</keyword>
<comment type="similarity">
    <text evidence="1">Belongs to the aldose epimerase family.</text>
</comment>
<dbReference type="AlphaFoldDB" id="A0A9W8IXQ0"/>
<dbReference type="Pfam" id="PF01263">
    <property type="entry name" value="Aldose_epim"/>
    <property type="match status" value="1"/>
</dbReference>
<dbReference type="InterPro" id="IPR014718">
    <property type="entry name" value="GH-type_carb-bd"/>
</dbReference>
<dbReference type="PANTHER" id="PTHR10091">
    <property type="entry name" value="ALDOSE-1-EPIMERASE"/>
    <property type="match status" value="1"/>
</dbReference>
<keyword evidence="3" id="KW-0119">Carbohydrate metabolism</keyword>
<proteinExistence type="inferred from homology"/>
<dbReference type="PANTHER" id="PTHR10091:SF6">
    <property type="entry name" value="1-EPIMERASE, PUTATIVE (AFU_ORTHOLOGUE AFUA_3G13240)-RELATED"/>
    <property type="match status" value="1"/>
</dbReference>
<dbReference type="InterPro" id="IPR008183">
    <property type="entry name" value="Aldose_1/G6P_1-epimerase"/>
</dbReference>
<evidence type="ECO:0000256" key="2">
    <source>
        <dbReference type="ARBA" id="ARBA00023235"/>
    </source>
</evidence>
<comment type="caution">
    <text evidence="5">The sequence shown here is derived from an EMBL/GenBank/DDBJ whole genome shotgun (WGS) entry which is preliminary data.</text>
</comment>
<feature type="chain" id="PRO_5040935453" description="Galactose mutarotase-like protein" evidence="4">
    <location>
        <begin position="25"/>
        <end position="475"/>
    </location>
</feature>
<evidence type="ECO:0000313" key="6">
    <source>
        <dbReference type="Proteomes" id="UP001140091"/>
    </source>
</evidence>
<feature type="non-terminal residue" evidence="5">
    <location>
        <position position="1"/>
    </location>
</feature>
<keyword evidence="4" id="KW-0732">Signal</keyword>
<accession>A0A9W8IXQ0</accession>
<dbReference type="GO" id="GO:0006006">
    <property type="term" value="P:glucose metabolic process"/>
    <property type="evidence" value="ECO:0007669"/>
    <property type="project" value="TreeGrafter"/>
</dbReference>